<evidence type="ECO:0000256" key="1">
    <source>
        <dbReference type="ARBA" id="ARBA00023157"/>
    </source>
</evidence>
<comment type="caution">
    <text evidence="2">Lacks conserved residue(s) required for the propagation of feature annotation.</text>
</comment>
<dbReference type="RefSeq" id="XP_021207898.2">
    <property type="nucleotide sequence ID" value="XM_021352223.3"/>
</dbReference>
<dbReference type="SUPFAM" id="SSF49854">
    <property type="entry name" value="Spermadhesin, CUB domain"/>
    <property type="match status" value="1"/>
</dbReference>
<protein>
    <recommendedName>
        <fullName evidence="4">CUB domain-containing protein</fullName>
    </recommendedName>
</protein>
<accession>A0A8R2HT15</accession>
<dbReference type="PANTHER" id="PTHR33236:SF11">
    <property type="entry name" value="CUB DOMAIN-CONTAINING PROTEIN"/>
    <property type="match status" value="1"/>
</dbReference>
<dbReference type="Gene3D" id="2.60.120.290">
    <property type="entry name" value="Spermadhesin, CUB domain"/>
    <property type="match status" value="1"/>
</dbReference>
<dbReference type="Proteomes" id="UP000005204">
    <property type="component" value="Unassembled WGS sequence"/>
</dbReference>
<evidence type="ECO:0000256" key="3">
    <source>
        <dbReference type="SAM" id="SignalP"/>
    </source>
</evidence>
<feature type="chain" id="PRO_5035925221" description="CUB domain-containing protein" evidence="3">
    <location>
        <begin position="21"/>
        <end position="444"/>
    </location>
</feature>
<dbReference type="PANTHER" id="PTHR33236">
    <property type="entry name" value="INTRAFLAGELLAR TRANSPORT PROTEIN 122 FAMILY PROTEIN-RELATED"/>
    <property type="match status" value="1"/>
</dbReference>
<dbReference type="PROSITE" id="PS01180">
    <property type="entry name" value="CUB"/>
    <property type="match status" value="1"/>
</dbReference>
<dbReference type="AlphaFoldDB" id="A0A8R2HT15"/>
<reference evidence="5" key="2">
    <citation type="submission" date="2022-06" db="UniProtKB">
        <authorList>
            <consortium name="EnsemblMetazoa"/>
        </authorList>
    </citation>
    <scope>IDENTIFICATION</scope>
    <source>
        <strain evidence="5">p50T (Dazao)</strain>
    </source>
</reference>
<keyword evidence="3" id="KW-0732">Signal</keyword>
<dbReference type="Pfam" id="PF26080">
    <property type="entry name" value="CUB_animal"/>
    <property type="match status" value="1"/>
</dbReference>
<evidence type="ECO:0000259" key="4">
    <source>
        <dbReference type="PROSITE" id="PS01180"/>
    </source>
</evidence>
<dbReference type="GeneID" id="101743563"/>
<sequence>MFLINKELVVLVLTFIIADGKRWYTASTKIYKKIQHKPNHTDNIGSIVPQMLLNSNQNDINFNENVFEFRKRSNSIGAIPGTDYLKYFNYTNDLKRTQSGKISRNQNKRFLGVFQIIQFMHAPCNSSNGLTGTCVPQHECQTIGGTALGTCADGYGICCVSQFLCDENSAAVTGWFINSEFPSPSYERLSCTFTLHKFSEDIKQIRLDFHSFELLPPSGGVCLEDQFVVSGQNANDFIPIICGINTGKHVYIEVGEVDGPIFLSMQTVSQERRLFSIKVTQLRAGDDLAAPTGCLQYFEEAEGSFESFNYQDKSDIAISTRPGYFNNLNYAICIKRAAKACGITYTNVGDMQIVNYDTDGLPVIPPYQAGVEIFDCPSDWLLIAATRLCGDRLNDGSVLQDFSLNAPVTDTNAGPIVIWFRTDAGYVGRGFSLQYKQKPCMIDT</sequence>
<organism evidence="5 6">
    <name type="scientific">Bombyx mori</name>
    <name type="common">Silk moth</name>
    <dbReference type="NCBI Taxonomy" id="7091"/>
    <lineage>
        <taxon>Eukaryota</taxon>
        <taxon>Metazoa</taxon>
        <taxon>Ecdysozoa</taxon>
        <taxon>Arthropoda</taxon>
        <taxon>Hexapoda</taxon>
        <taxon>Insecta</taxon>
        <taxon>Pterygota</taxon>
        <taxon>Neoptera</taxon>
        <taxon>Endopterygota</taxon>
        <taxon>Lepidoptera</taxon>
        <taxon>Glossata</taxon>
        <taxon>Ditrysia</taxon>
        <taxon>Bombycoidea</taxon>
        <taxon>Bombycidae</taxon>
        <taxon>Bombycinae</taxon>
        <taxon>Bombyx</taxon>
    </lineage>
</organism>
<dbReference type="EnsemblMetazoa" id="XM_021352223.2">
    <property type="protein sequence ID" value="XP_021207898.2"/>
    <property type="gene ID" value="LOC101743563"/>
</dbReference>
<feature type="signal peptide" evidence="3">
    <location>
        <begin position="1"/>
        <end position="20"/>
    </location>
</feature>
<feature type="domain" description="CUB" evidence="4">
    <location>
        <begin position="165"/>
        <end position="282"/>
    </location>
</feature>
<dbReference type="KEGG" id="bmor:101743563"/>
<keyword evidence="1" id="KW-1015">Disulfide bond</keyword>
<evidence type="ECO:0000313" key="5">
    <source>
        <dbReference type="EnsemblMetazoa" id="XP_021207898.2"/>
    </source>
</evidence>
<dbReference type="InterPro" id="IPR035914">
    <property type="entry name" value="Sperma_CUB_dom_sf"/>
</dbReference>
<dbReference type="InterPro" id="IPR058698">
    <property type="entry name" value="CUB_metazoa"/>
</dbReference>
<reference evidence="6" key="1">
    <citation type="journal article" date="2008" name="Insect Biochem. Mol. Biol.">
        <title>The genome of a lepidopteran model insect, the silkworm Bombyx mori.</title>
        <authorList>
            <consortium name="International Silkworm Genome Consortium"/>
        </authorList>
    </citation>
    <scope>NUCLEOTIDE SEQUENCE [LARGE SCALE GENOMIC DNA]</scope>
    <source>
        <strain evidence="6">p50T</strain>
    </source>
</reference>
<dbReference type="InterPro" id="IPR000859">
    <property type="entry name" value="CUB_dom"/>
</dbReference>
<keyword evidence="6" id="KW-1185">Reference proteome</keyword>
<evidence type="ECO:0000256" key="2">
    <source>
        <dbReference type="PROSITE-ProRule" id="PRU00059"/>
    </source>
</evidence>
<name>A0A8R2HT15_BOMMO</name>
<evidence type="ECO:0000313" key="6">
    <source>
        <dbReference type="Proteomes" id="UP000005204"/>
    </source>
</evidence>
<proteinExistence type="predicted"/>